<comment type="similarity">
    <text evidence="2 4">Belongs to the ferrochelatase family.</text>
</comment>
<keyword evidence="4" id="KW-0496">Mitochondrion</keyword>
<accession>A0A1A9Z0V3</accession>
<dbReference type="InterPro" id="IPR001015">
    <property type="entry name" value="Ferrochelatase"/>
</dbReference>
<dbReference type="InterPro" id="IPR019772">
    <property type="entry name" value="Ferrochelatase_AS"/>
</dbReference>
<dbReference type="VEuPathDB" id="VectorBase:GPAI000575"/>
<dbReference type="EnsemblMetazoa" id="GPAI000575-RA">
    <property type="protein sequence ID" value="GPAI000575-PA"/>
    <property type="gene ID" value="GPAI000575"/>
</dbReference>
<keyword evidence="5" id="KW-0472">Membrane</keyword>
<dbReference type="PANTHER" id="PTHR11108">
    <property type="entry name" value="FERROCHELATASE"/>
    <property type="match status" value="1"/>
</dbReference>
<keyword evidence="4" id="KW-0456">Lyase</keyword>
<dbReference type="Pfam" id="PF00762">
    <property type="entry name" value="Ferrochelatase"/>
    <property type="match status" value="1"/>
</dbReference>
<reference evidence="7" key="1">
    <citation type="submission" date="2014-03" db="EMBL/GenBank/DDBJ databases">
        <authorList>
            <person name="Aksoy S."/>
            <person name="Warren W."/>
            <person name="Wilson R.K."/>
        </authorList>
    </citation>
    <scope>NUCLEOTIDE SEQUENCE [LARGE SCALE GENOMIC DNA]</scope>
    <source>
        <strain evidence="7">IAEA</strain>
    </source>
</reference>
<dbReference type="EC" id="4.98.1.1" evidence="4"/>
<keyword evidence="5" id="KW-0812">Transmembrane</keyword>
<evidence type="ECO:0000256" key="4">
    <source>
        <dbReference type="RuleBase" id="RU000607"/>
    </source>
</evidence>
<dbReference type="STRING" id="7398.A0A1A9Z0V3"/>
<evidence type="ECO:0000256" key="3">
    <source>
        <dbReference type="ARBA" id="ARBA00049915"/>
    </source>
</evidence>
<dbReference type="AlphaFoldDB" id="A0A1A9Z0V3"/>
<dbReference type="GO" id="GO:0005743">
    <property type="term" value="C:mitochondrial inner membrane"/>
    <property type="evidence" value="ECO:0007669"/>
    <property type="project" value="UniProtKB-SubCell"/>
</dbReference>
<dbReference type="GO" id="GO:0006783">
    <property type="term" value="P:heme biosynthetic process"/>
    <property type="evidence" value="ECO:0007669"/>
    <property type="project" value="UniProtKB-UniRule"/>
</dbReference>
<dbReference type="PROSITE" id="PS00534">
    <property type="entry name" value="FERROCHELATASE"/>
    <property type="match status" value="1"/>
</dbReference>
<evidence type="ECO:0000256" key="5">
    <source>
        <dbReference type="SAM" id="Phobius"/>
    </source>
</evidence>
<comment type="subcellular location">
    <subcellularLocation>
        <location evidence="4">Mitochondrion inner membrane</location>
    </subcellularLocation>
</comment>
<organism evidence="6 7">
    <name type="scientific">Glossina pallidipes</name>
    <name type="common">Tsetse fly</name>
    <dbReference type="NCBI Taxonomy" id="7398"/>
    <lineage>
        <taxon>Eukaryota</taxon>
        <taxon>Metazoa</taxon>
        <taxon>Ecdysozoa</taxon>
        <taxon>Arthropoda</taxon>
        <taxon>Hexapoda</taxon>
        <taxon>Insecta</taxon>
        <taxon>Pterygota</taxon>
        <taxon>Neoptera</taxon>
        <taxon>Endopterygota</taxon>
        <taxon>Diptera</taxon>
        <taxon>Brachycera</taxon>
        <taxon>Muscomorpha</taxon>
        <taxon>Hippoboscoidea</taxon>
        <taxon>Glossinidae</taxon>
        <taxon>Glossina</taxon>
    </lineage>
</organism>
<comment type="catalytic activity">
    <reaction evidence="3">
        <text>heme b + 2 H(+) = protoporphyrin IX + Fe(2+)</text>
        <dbReference type="Rhea" id="RHEA:22584"/>
        <dbReference type="ChEBI" id="CHEBI:15378"/>
        <dbReference type="ChEBI" id="CHEBI:29033"/>
        <dbReference type="ChEBI" id="CHEBI:57306"/>
        <dbReference type="ChEBI" id="CHEBI:60344"/>
        <dbReference type="EC" id="4.98.1.1"/>
    </reaction>
    <physiologicalReaction direction="right-to-left" evidence="3">
        <dbReference type="Rhea" id="RHEA:22586"/>
    </physiologicalReaction>
</comment>
<sequence length="236" mass="26526">MLIKYNYSCSTTASVFDAIANILKKYRNIPSIIFIRDYADNMKYIHALKKSITNSFNKHGNPDRLILSFHGIPKKYIEDGDDYLERCKITKKLLTSILDYPEEKIIMSFQSKFGNIMNRSIEVFSRSDSTFSTYKTLRNTYLLLSITTAFSALIATISSLCKLPYLGAIPTLVGFYALLFLVNYLSNKKSGILATFALTGFMGYAIAPIINVMLAINSSNSIILALSGTAMEYLEE</sequence>
<feature type="transmembrane region" description="Helical" evidence="5">
    <location>
        <begin position="165"/>
        <end position="185"/>
    </location>
</feature>
<evidence type="ECO:0000256" key="1">
    <source>
        <dbReference type="ARBA" id="ARBA00004943"/>
    </source>
</evidence>
<evidence type="ECO:0000313" key="7">
    <source>
        <dbReference type="Proteomes" id="UP000092445"/>
    </source>
</evidence>
<name>A0A1A9Z0V3_GLOPL</name>
<dbReference type="GO" id="GO:0004325">
    <property type="term" value="F:ferrochelatase activity"/>
    <property type="evidence" value="ECO:0007669"/>
    <property type="project" value="UniProtKB-UniRule"/>
</dbReference>
<evidence type="ECO:0000313" key="6">
    <source>
        <dbReference type="EnsemblMetazoa" id="GPAI000575-PA"/>
    </source>
</evidence>
<dbReference type="SUPFAM" id="SSF53800">
    <property type="entry name" value="Chelatase"/>
    <property type="match status" value="1"/>
</dbReference>
<dbReference type="PANTHER" id="PTHR11108:SF1">
    <property type="entry name" value="FERROCHELATASE, MITOCHONDRIAL"/>
    <property type="match status" value="1"/>
</dbReference>
<comment type="function">
    <text evidence="4">Catalyzes the ferrous insertion into protoporphyrin IX.</text>
</comment>
<reference evidence="6" key="2">
    <citation type="submission" date="2020-05" db="UniProtKB">
        <authorList>
            <consortium name="EnsemblMetazoa"/>
        </authorList>
    </citation>
    <scope>IDENTIFICATION</scope>
    <source>
        <strain evidence="6">IAEA</strain>
    </source>
</reference>
<keyword evidence="4" id="KW-0999">Mitochondrion inner membrane</keyword>
<feature type="transmembrane region" description="Helical" evidence="5">
    <location>
        <begin position="192"/>
        <end position="216"/>
    </location>
</feature>
<keyword evidence="4" id="KW-0627">Porphyrin biosynthesis</keyword>
<evidence type="ECO:0000256" key="2">
    <source>
        <dbReference type="ARBA" id="ARBA00007718"/>
    </source>
</evidence>
<proteinExistence type="inferred from homology"/>
<feature type="transmembrane region" description="Helical" evidence="5">
    <location>
        <begin position="141"/>
        <end position="159"/>
    </location>
</feature>
<keyword evidence="7" id="KW-1185">Reference proteome</keyword>
<dbReference type="UniPathway" id="UPA00252">
    <property type="reaction ID" value="UER00325"/>
</dbReference>
<keyword evidence="4" id="KW-0408">Iron</keyword>
<dbReference type="Gene3D" id="3.40.50.1400">
    <property type="match status" value="1"/>
</dbReference>
<dbReference type="Proteomes" id="UP000092445">
    <property type="component" value="Unassembled WGS sequence"/>
</dbReference>
<keyword evidence="4" id="KW-0350">Heme biosynthesis</keyword>
<protein>
    <recommendedName>
        <fullName evidence="4">Ferrochelatase</fullName>
        <ecNumber evidence="4">4.98.1.1</ecNumber>
    </recommendedName>
</protein>
<comment type="pathway">
    <text evidence="1 4">Porphyrin-containing compound metabolism; protoheme biosynthesis; protoheme from protoporphyrin-IX: step 1/1.</text>
</comment>
<keyword evidence="5" id="KW-1133">Transmembrane helix</keyword>